<dbReference type="PANTHER" id="PTHR43479:SF11">
    <property type="entry name" value="ACREF_ENVCD OPERON REPRESSOR-RELATED"/>
    <property type="match status" value="1"/>
</dbReference>
<gene>
    <name evidence="4" type="ORF">OSSY52_01240</name>
</gene>
<dbReference type="InterPro" id="IPR050624">
    <property type="entry name" value="HTH-type_Tx_Regulator"/>
</dbReference>
<evidence type="ECO:0000259" key="3">
    <source>
        <dbReference type="PROSITE" id="PS50977"/>
    </source>
</evidence>
<dbReference type="RefSeq" id="WP_190615123.1">
    <property type="nucleotide sequence ID" value="NZ_AP018712.1"/>
</dbReference>
<dbReference type="InterPro" id="IPR023772">
    <property type="entry name" value="DNA-bd_HTH_TetR-type_CS"/>
</dbReference>
<keyword evidence="5" id="KW-1185">Reference proteome</keyword>
<dbReference type="FunCoup" id="A0A7G1G5C1">
    <property type="interactions" value="16"/>
</dbReference>
<dbReference type="AlphaFoldDB" id="A0A7G1G5C1"/>
<dbReference type="EMBL" id="AP018712">
    <property type="protein sequence ID" value="BBE29983.1"/>
    <property type="molecule type" value="Genomic_DNA"/>
</dbReference>
<sequence length="163" mass="19253">MPKIIKKPLDIIFKTSQIIINNEGINSLSIRKIAKESGISIGTIYNYFENKDALIIKLMEQYWKESIYLLNEKKYLNQEKFLDDLYEVLCTYQKTYKDFWKNNSLNNIPQIRSSMIKKVITLISNKTKLKNPEFILQNLMATATWNFIEYSKLKKILLNKEGV</sequence>
<evidence type="ECO:0000313" key="4">
    <source>
        <dbReference type="EMBL" id="BBE29983.1"/>
    </source>
</evidence>
<dbReference type="PROSITE" id="PS01081">
    <property type="entry name" value="HTH_TETR_1"/>
    <property type="match status" value="1"/>
</dbReference>
<keyword evidence="1 2" id="KW-0238">DNA-binding</keyword>
<evidence type="ECO:0000256" key="2">
    <source>
        <dbReference type="PROSITE-ProRule" id="PRU00335"/>
    </source>
</evidence>
<organism evidence="4 5">
    <name type="scientific">Tepiditoga spiralis</name>
    <dbReference type="NCBI Taxonomy" id="2108365"/>
    <lineage>
        <taxon>Bacteria</taxon>
        <taxon>Thermotogati</taxon>
        <taxon>Thermotogota</taxon>
        <taxon>Thermotogae</taxon>
        <taxon>Petrotogales</taxon>
        <taxon>Petrotogaceae</taxon>
        <taxon>Tepiditoga</taxon>
    </lineage>
</organism>
<protein>
    <recommendedName>
        <fullName evidence="3">HTH tetR-type domain-containing protein</fullName>
    </recommendedName>
</protein>
<evidence type="ECO:0000256" key="1">
    <source>
        <dbReference type="ARBA" id="ARBA00023125"/>
    </source>
</evidence>
<dbReference type="Pfam" id="PF00440">
    <property type="entry name" value="TetR_N"/>
    <property type="match status" value="1"/>
</dbReference>
<reference evidence="4 5" key="1">
    <citation type="submission" date="2018-06" db="EMBL/GenBank/DDBJ databases">
        <title>Genome sequencing of Oceanotoga sp. sy52.</title>
        <authorList>
            <person name="Mori K."/>
        </authorList>
    </citation>
    <scope>NUCLEOTIDE SEQUENCE [LARGE SCALE GENOMIC DNA]</scope>
    <source>
        <strain evidence="5">sy52</strain>
    </source>
</reference>
<dbReference type="InParanoid" id="A0A7G1G5C1"/>
<dbReference type="Proteomes" id="UP000516361">
    <property type="component" value="Chromosome"/>
</dbReference>
<dbReference type="GO" id="GO:0003677">
    <property type="term" value="F:DNA binding"/>
    <property type="evidence" value="ECO:0007669"/>
    <property type="project" value="UniProtKB-UniRule"/>
</dbReference>
<feature type="DNA-binding region" description="H-T-H motif" evidence="2">
    <location>
        <begin position="29"/>
        <end position="48"/>
    </location>
</feature>
<dbReference type="PANTHER" id="PTHR43479">
    <property type="entry name" value="ACREF/ENVCD OPERON REPRESSOR-RELATED"/>
    <property type="match status" value="1"/>
</dbReference>
<dbReference type="PRINTS" id="PR00455">
    <property type="entry name" value="HTHTETR"/>
</dbReference>
<dbReference type="SUPFAM" id="SSF46689">
    <property type="entry name" value="Homeodomain-like"/>
    <property type="match status" value="1"/>
</dbReference>
<dbReference type="Gene3D" id="1.10.357.10">
    <property type="entry name" value="Tetracycline Repressor, domain 2"/>
    <property type="match status" value="1"/>
</dbReference>
<name>A0A7G1G5C1_9BACT</name>
<dbReference type="PROSITE" id="PS50977">
    <property type="entry name" value="HTH_TETR_2"/>
    <property type="match status" value="1"/>
</dbReference>
<dbReference type="KEGG" id="ocy:OSSY52_01240"/>
<dbReference type="InterPro" id="IPR009057">
    <property type="entry name" value="Homeodomain-like_sf"/>
</dbReference>
<feature type="domain" description="HTH tetR-type" evidence="3">
    <location>
        <begin position="6"/>
        <end position="66"/>
    </location>
</feature>
<accession>A0A7G1G5C1</accession>
<proteinExistence type="predicted"/>
<dbReference type="InterPro" id="IPR001647">
    <property type="entry name" value="HTH_TetR"/>
</dbReference>
<evidence type="ECO:0000313" key="5">
    <source>
        <dbReference type="Proteomes" id="UP000516361"/>
    </source>
</evidence>